<organism evidence="2 3">
    <name type="scientific">Glarea lozoyensis (strain ATCC 74030 / MF5533)</name>
    <dbReference type="NCBI Taxonomy" id="1104152"/>
    <lineage>
        <taxon>Eukaryota</taxon>
        <taxon>Fungi</taxon>
        <taxon>Dikarya</taxon>
        <taxon>Ascomycota</taxon>
        <taxon>Pezizomycotina</taxon>
        <taxon>Leotiomycetes</taxon>
        <taxon>Helotiales</taxon>
        <taxon>Helotiaceae</taxon>
        <taxon>Glarea</taxon>
    </lineage>
</organism>
<feature type="region of interest" description="Disordered" evidence="1">
    <location>
        <begin position="1"/>
        <end position="23"/>
    </location>
</feature>
<sequence length="115" mass="12699">MYSEAPSYGDLNERTPTGQPSDASQIRLLTGQEDTRPYVLGDSVVSVSMNQIIGSTGLDGVVPEPLKIIPTFGILITLASAFDYRYGTTTQPIRKHICSILEQWKNLTYTIMESE</sequence>
<reference evidence="2 3" key="1">
    <citation type="journal article" date="2012" name="Eukaryot. Cell">
        <title>Genome sequence of the fungus Glarea lozoyensis: the first genome sequence of a species from the Helotiaceae family.</title>
        <authorList>
            <person name="Youssar L."/>
            <person name="Gruening B.A."/>
            <person name="Erxleben A."/>
            <person name="Guenther S."/>
            <person name="Huettel W."/>
        </authorList>
    </citation>
    <scope>NUCLEOTIDE SEQUENCE [LARGE SCALE GENOMIC DNA]</scope>
    <source>
        <strain evidence="3">ATCC 74030 / MF5533</strain>
    </source>
</reference>
<gene>
    <name evidence="2" type="ORF">M7I_5460</name>
</gene>
<evidence type="ECO:0000313" key="3">
    <source>
        <dbReference type="Proteomes" id="UP000005446"/>
    </source>
</evidence>
<dbReference type="Proteomes" id="UP000005446">
    <property type="component" value="Unassembled WGS sequence"/>
</dbReference>
<proteinExistence type="predicted"/>
<comment type="caution">
    <text evidence="2">The sequence shown here is derived from an EMBL/GenBank/DDBJ whole genome shotgun (WGS) entry which is preliminary data.</text>
</comment>
<keyword evidence="3" id="KW-1185">Reference proteome</keyword>
<protein>
    <submittedName>
        <fullName evidence="2">Uncharacterized protein</fullName>
    </submittedName>
</protein>
<evidence type="ECO:0000313" key="2">
    <source>
        <dbReference type="EMBL" id="EHK98712.1"/>
    </source>
</evidence>
<evidence type="ECO:0000256" key="1">
    <source>
        <dbReference type="SAM" id="MobiDB-lite"/>
    </source>
</evidence>
<dbReference type="InParanoid" id="H0ERY8"/>
<dbReference type="HOGENOM" id="CLU_2109292_0_0_1"/>
<dbReference type="AlphaFoldDB" id="H0ERY8"/>
<dbReference type="EMBL" id="AGUE01000138">
    <property type="protein sequence ID" value="EHK98712.1"/>
    <property type="molecule type" value="Genomic_DNA"/>
</dbReference>
<name>H0ERY8_GLAL7</name>
<feature type="compositionally biased region" description="Polar residues" evidence="1">
    <location>
        <begin position="14"/>
        <end position="23"/>
    </location>
</feature>
<accession>H0ERY8</accession>